<accession>X0VMH9</accession>
<dbReference type="AlphaFoldDB" id="X0VMH9"/>
<proteinExistence type="predicted"/>
<dbReference type="EMBL" id="BARS01035527">
    <property type="protein sequence ID" value="GAG19559.1"/>
    <property type="molecule type" value="Genomic_DNA"/>
</dbReference>
<protein>
    <submittedName>
        <fullName evidence="1">Uncharacterized protein</fullName>
    </submittedName>
</protein>
<evidence type="ECO:0000313" key="1">
    <source>
        <dbReference type="EMBL" id="GAG19559.1"/>
    </source>
</evidence>
<dbReference type="Gene3D" id="2.40.50.590">
    <property type="match status" value="1"/>
</dbReference>
<reference evidence="1" key="1">
    <citation type="journal article" date="2014" name="Front. Microbiol.">
        <title>High frequency of phylogenetically diverse reductive dehalogenase-homologous genes in deep subseafloor sedimentary metagenomes.</title>
        <authorList>
            <person name="Kawai M."/>
            <person name="Futagami T."/>
            <person name="Toyoda A."/>
            <person name="Takaki Y."/>
            <person name="Nishi S."/>
            <person name="Hori S."/>
            <person name="Arai W."/>
            <person name="Tsubouchi T."/>
            <person name="Morono Y."/>
            <person name="Uchiyama I."/>
            <person name="Ito T."/>
            <person name="Fujiyama A."/>
            <person name="Inagaki F."/>
            <person name="Takami H."/>
        </authorList>
    </citation>
    <scope>NUCLEOTIDE SEQUENCE</scope>
    <source>
        <strain evidence="1">Expedition CK06-06</strain>
    </source>
</reference>
<sequence>MGDSITGYLLTRGWRDTPEGVELAFWGATHTGPVRLVIEQQESVCFINRSQFLSLPARTRREPRELKLLGGEPVDALYFRQQRDLQALRQTGAMLAESDVKPADR</sequence>
<gene>
    <name evidence="1" type="ORF">S01H1_54730</name>
</gene>
<organism evidence="1">
    <name type="scientific">marine sediment metagenome</name>
    <dbReference type="NCBI Taxonomy" id="412755"/>
    <lineage>
        <taxon>unclassified sequences</taxon>
        <taxon>metagenomes</taxon>
        <taxon>ecological metagenomes</taxon>
    </lineage>
</organism>
<dbReference type="Pfam" id="PF21474">
    <property type="entry name" value="DNApolII_N"/>
    <property type="match status" value="1"/>
</dbReference>
<feature type="non-terminal residue" evidence="1">
    <location>
        <position position="105"/>
    </location>
</feature>
<name>X0VMH9_9ZZZZ</name>
<comment type="caution">
    <text evidence="1">The sequence shown here is derived from an EMBL/GenBank/DDBJ whole genome shotgun (WGS) entry which is preliminary data.</text>
</comment>